<dbReference type="HOGENOM" id="CLU_1297962_0_0_10"/>
<evidence type="ECO:0000313" key="2">
    <source>
        <dbReference type="Proteomes" id="UP000001208"/>
    </source>
</evidence>
<sequence>MRKLDCTNVVVETPAALSKIAWPSTEIVHLSFSPNHTVQEICENISILSQKKKVAALSPEQILTLREKSGLRMLDICAKLSEAGLSFCEGKLTCEETDLLSIDEYFGVVFHLNRFGILSSAWLPNSFSDAAKIEHLFRIREFDDRTHSITHVLLEFQPNVSENSWLKIVALTRLMLDFTKHISIADYGLEQSKHISSEWLKKGISLGVNLTY</sequence>
<dbReference type="AlphaFoldDB" id="B3QV09"/>
<dbReference type="OrthoDB" id="9802027at2"/>
<dbReference type="EMBL" id="CP001100">
    <property type="protein sequence ID" value="ACF14510.1"/>
    <property type="molecule type" value="Genomic_DNA"/>
</dbReference>
<name>B3QV09_CHLT3</name>
<organism evidence="1 2">
    <name type="scientific">Chloroherpeton thalassium (strain ATCC 35110 / GB-78)</name>
    <dbReference type="NCBI Taxonomy" id="517418"/>
    <lineage>
        <taxon>Bacteria</taxon>
        <taxon>Pseudomonadati</taxon>
        <taxon>Chlorobiota</taxon>
        <taxon>Chlorobiia</taxon>
        <taxon>Chlorobiales</taxon>
        <taxon>Chloroherpetonaceae</taxon>
        <taxon>Chloroherpeton</taxon>
    </lineage>
</organism>
<reference evidence="1 2" key="1">
    <citation type="submission" date="2008-06" db="EMBL/GenBank/DDBJ databases">
        <title>Complete sequence of Chloroherpeton thalassium ATCC 35110.</title>
        <authorList>
            <consortium name="US DOE Joint Genome Institute"/>
            <person name="Lucas S."/>
            <person name="Copeland A."/>
            <person name="Lapidus A."/>
            <person name="Glavina del Rio T."/>
            <person name="Dalin E."/>
            <person name="Tice H."/>
            <person name="Bruce D."/>
            <person name="Goodwin L."/>
            <person name="Pitluck S."/>
            <person name="Schmutz J."/>
            <person name="Larimer F."/>
            <person name="Land M."/>
            <person name="Hauser L."/>
            <person name="Kyrpides N."/>
            <person name="Mikhailova N."/>
            <person name="Liu Z."/>
            <person name="Li T."/>
            <person name="Zhao F."/>
            <person name="Overmann J."/>
            <person name="Bryant D.A."/>
            <person name="Richardson P."/>
        </authorList>
    </citation>
    <scope>NUCLEOTIDE SEQUENCE [LARGE SCALE GENOMIC DNA]</scope>
    <source>
        <strain evidence="2">ATCC 35110 / GB-78</strain>
    </source>
</reference>
<dbReference type="KEGG" id="cts:Ctha_2058"/>
<dbReference type="Proteomes" id="UP000001208">
    <property type="component" value="Chromosome"/>
</dbReference>
<dbReference type="eggNOG" id="COG1060">
    <property type="taxonomic scope" value="Bacteria"/>
</dbReference>
<evidence type="ECO:0000313" key="1">
    <source>
        <dbReference type="EMBL" id="ACF14510.1"/>
    </source>
</evidence>
<keyword evidence="2" id="KW-1185">Reference proteome</keyword>
<proteinExistence type="predicted"/>
<protein>
    <submittedName>
        <fullName evidence="1">Uncharacterized protein</fullName>
    </submittedName>
</protein>
<gene>
    <name evidence="1" type="ordered locus">Ctha_2058</name>
</gene>
<accession>B3QV09</accession>
<dbReference type="STRING" id="517418.Ctha_2058"/>